<dbReference type="eggNOG" id="COG4412">
    <property type="taxonomic scope" value="Bacteria"/>
</dbReference>
<protein>
    <recommendedName>
        <fullName evidence="4">MAM domain-containing protein</fullName>
    </recommendedName>
</protein>
<feature type="signal peptide" evidence="1">
    <location>
        <begin position="1"/>
        <end position="23"/>
    </location>
</feature>
<dbReference type="STRING" id="335543.Sfum_3178"/>
<organism evidence="2 3">
    <name type="scientific">Syntrophobacter fumaroxidans (strain DSM 10017 / MPOB)</name>
    <dbReference type="NCBI Taxonomy" id="335543"/>
    <lineage>
        <taxon>Bacteria</taxon>
        <taxon>Pseudomonadati</taxon>
        <taxon>Thermodesulfobacteriota</taxon>
        <taxon>Syntrophobacteria</taxon>
        <taxon>Syntrophobacterales</taxon>
        <taxon>Syntrophobacteraceae</taxon>
        <taxon>Syntrophobacter</taxon>
    </lineage>
</organism>
<reference evidence="2 3" key="1">
    <citation type="submission" date="2006-10" db="EMBL/GenBank/DDBJ databases">
        <title>Complete sequence of Syntrophobacter fumaroxidans MPOB.</title>
        <authorList>
            <consortium name="US DOE Joint Genome Institute"/>
            <person name="Copeland A."/>
            <person name="Lucas S."/>
            <person name="Lapidus A."/>
            <person name="Barry K."/>
            <person name="Detter J.C."/>
            <person name="Glavina del Rio T."/>
            <person name="Hammon N."/>
            <person name="Israni S."/>
            <person name="Pitluck S."/>
            <person name="Goltsman E.G."/>
            <person name="Martinez M."/>
            <person name="Schmutz J."/>
            <person name="Larimer F."/>
            <person name="Land M."/>
            <person name="Hauser L."/>
            <person name="Kyrpides N."/>
            <person name="Kim E."/>
            <person name="Boone D.R."/>
            <person name="Brockman F."/>
            <person name="Culley D."/>
            <person name="Ferry J."/>
            <person name="Gunsalus R."/>
            <person name="McInerney M.J."/>
            <person name="Morrison M."/>
            <person name="Plugge C."/>
            <person name="Rohlin L."/>
            <person name="Scholten J."/>
            <person name="Sieber J."/>
            <person name="Stams A.J.M."/>
            <person name="Worm P."/>
            <person name="Henstra A.M."/>
            <person name="Richardson P."/>
        </authorList>
    </citation>
    <scope>NUCLEOTIDE SEQUENCE [LARGE SCALE GENOMIC DNA]</scope>
    <source>
        <strain evidence="3">DSM 10017 / MPOB</strain>
    </source>
</reference>
<dbReference type="AlphaFoldDB" id="A0LN49"/>
<evidence type="ECO:0000313" key="3">
    <source>
        <dbReference type="Proteomes" id="UP000001784"/>
    </source>
</evidence>
<sequence>MKRSVFHCAGLVSVFLLVLFSFACPVSAGIEEVYGIEEVIYATGFEAGPGDWSAEDGLWEIGSPAAGPGSCYEGAQCAGTRTGPSVGRLVSPPVVLPSVAGGEEIHLSFRHWYSYGPDYQGSGTVEISHFDFQTDGWSQWEALGDSFIGKSTRWSLEDVDLTAYNGRTVRIAFKSDSGNRDDAGWHVDAVEIRKSGNDFAAEGATAVRPTITSFKINNGAATTTRRRVFLNNTTTGTPTRYKASESPTFAGATWHPYSRNPSFTLSAGAGTKTVYFRVKNAAGQSTVKQDTIKLTNPLGGTWTGRWTSDYGADSGSLKLVATQTATGYTGRLTVGNTECGTFSDLPAKLTLSGNTVTCTAASSCAGQPIQLKFTEGVLSDNTINGYYNIYVSGSHYDSGTFRLSK</sequence>
<evidence type="ECO:0008006" key="4">
    <source>
        <dbReference type="Google" id="ProtNLM"/>
    </source>
</evidence>
<evidence type="ECO:0000313" key="2">
    <source>
        <dbReference type="EMBL" id="ABK18851.1"/>
    </source>
</evidence>
<proteinExistence type="predicted"/>
<gene>
    <name evidence="2" type="ordered locus">Sfum_3178</name>
</gene>
<dbReference type="RefSeq" id="WP_011699976.1">
    <property type="nucleotide sequence ID" value="NC_008554.1"/>
</dbReference>
<name>A0LN49_SYNFM</name>
<keyword evidence="3" id="KW-1185">Reference proteome</keyword>
<dbReference type="EMBL" id="CP000478">
    <property type="protein sequence ID" value="ABK18851.1"/>
    <property type="molecule type" value="Genomic_DNA"/>
</dbReference>
<evidence type="ECO:0000256" key="1">
    <source>
        <dbReference type="SAM" id="SignalP"/>
    </source>
</evidence>
<dbReference type="PROSITE" id="PS51257">
    <property type="entry name" value="PROKAR_LIPOPROTEIN"/>
    <property type="match status" value="1"/>
</dbReference>
<dbReference type="NCBIfam" id="NF038128">
    <property type="entry name" value="choice_anch_J"/>
    <property type="match status" value="1"/>
</dbReference>
<dbReference type="Proteomes" id="UP000001784">
    <property type="component" value="Chromosome"/>
</dbReference>
<dbReference type="InParanoid" id="A0LN49"/>
<accession>A0LN49</accession>
<dbReference type="HOGENOM" id="CLU_679585_0_0_7"/>
<keyword evidence="1" id="KW-0732">Signal</keyword>
<dbReference type="OrthoDB" id="8132905at2"/>
<dbReference type="KEGG" id="sfu:Sfum_3178"/>
<feature type="chain" id="PRO_5002627322" description="MAM domain-containing protein" evidence="1">
    <location>
        <begin position="24"/>
        <end position="405"/>
    </location>
</feature>